<dbReference type="InterPro" id="IPR011089">
    <property type="entry name" value="GmrSD_C"/>
</dbReference>
<organism evidence="2 3">
    <name type="scientific">Mycolicibacterium frederiksbergense</name>
    <dbReference type="NCBI Taxonomy" id="117567"/>
    <lineage>
        <taxon>Bacteria</taxon>
        <taxon>Bacillati</taxon>
        <taxon>Actinomycetota</taxon>
        <taxon>Actinomycetes</taxon>
        <taxon>Mycobacteriales</taxon>
        <taxon>Mycobacteriaceae</taxon>
        <taxon>Mycolicibacterium</taxon>
    </lineage>
</organism>
<protein>
    <submittedName>
        <fullName evidence="2">HNH endonuclease</fullName>
    </submittedName>
</protein>
<keyword evidence="2" id="KW-0614">Plasmid</keyword>
<keyword evidence="2" id="KW-0540">Nuclease</keyword>
<keyword evidence="2" id="KW-0255">Endonuclease</keyword>
<accession>A0A6H0RXD6</accession>
<gene>
    <name evidence="2" type="ORF">EXE63_00825</name>
</gene>
<feature type="domain" description="GmrSD restriction endonucleases C-terminal" evidence="1">
    <location>
        <begin position="95"/>
        <end position="222"/>
    </location>
</feature>
<geneLocation type="plasmid" evidence="2 3">
    <name>unnamed1</name>
</geneLocation>
<dbReference type="GO" id="GO:0004519">
    <property type="term" value="F:endonuclease activity"/>
    <property type="evidence" value="ECO:0007669"/>
    <property type="project" value="UniProtKB-KW"/>
</dbReference>
<dbReference type="Proteomes" id="UP000501849">
    <property type="component" value="Plasmid unnamed1"/>
</dbReference>
<proteinExistence type="predicted"/>
<evidence type="ECO:0000259" key="1">
    <source>
        <dbReference type="Pfam" id="PF07510"/>
    </source>
</evidence>
<dbReference type="PANTHER" id="PTHR24094:SF15">
    <property type="entry name" value="AMP-DEPENDENT SYNTHETASE_LIGASE DOMAIN-CONTAINING PROTEIN-RELATED"/>
    <property type="match status" value="1"/>
</dbReference>
<evidence type="ECO:0000313" key="2">
    <source>
        <dbReference type="EMBL" id="QIV79620.1"/>
    </source>
</evidence>
<reference evidence="2 3" key="1">
    <citation type="submission" date="2019-04" db="EMBL/GenBank/DDBJ databases">
        <title>Draft, Whole-Genome Sequence of the Anthracene-degrading Mycobacterium frederiksbergense LB501T, Isolated from a Polycyclic Aromatic Hydrocarbon (PAH)-Contaminated Soil.</title>
        <authorList>
            <person name="Augelletti F."/>
        </authorList>
    </citation>
    <scope>NUCLEOTIDE SEQUENCE [LARGE SCALE GENOMIC DNA]</scope>
    <source>
        <strain evidence="2 3">LB 501T</strain>
        <plasmid evidence="2 3">unnamed1</plasmid>
    </source>
</reference>
<keyword evidence="3" id="KW-1185">Reference proteome</keyword>
<dbReference type="PANTHER" id="PTHR24094">
    <property type="entry name" value="SECRETED PROTEIN"/>
    <property type="match status" value="1"/>
</dbReference>
<evidence type="ECO:0000313" key="3">
    <source>
        <dbReference type="Proteomes" id="UP000501849"/>
    </source>
</evidence>
<keyword evidence="2" id="KW-0378">Hydrolase</keyword>
<sequence>MVRRRRKRGGAVAVAAAVVAIAAWLHPGLDLGYRGDTVAIAAPAPSGDLATLLDQIRVVDRIDDVPGYERSCKKGKACVFGPAWNDPTDHTGCDTRSRVLQRDLRDTTFKAGTRNCKVIAGWLQDPYSGERVDLDDVEIDHTVSLHRAWNAGAWQWDPTKRQIFANDLTELRALSSSVNQAKSDATLDEWSPSLPESRCLFAKEYLAVNVKYDLPITVSEKTAAINACA</sequence>
<dbReference type="AlphaFoldDB" id="A0A6H0RXD6"/>
<dbReference type="KEGG" id="mfre:EXE63_00825"/>
<dbReference type="EMBL" id="CP038797">
    <property type="protein sequence ID" value="QIV79620.1"/>
    <property type="molecule type" value="Genomic_DNA"/>
</dbReference>
<dbReference type="Pfam" id="PF07510">
    <property type="entry name" value="GmrSD_C"/>
    <property type="match status" value="1"/>
</dbReference>
<name>A0A6H0RXD6_9MYCO</name>